<dbReference type="Gene3D" id="2.60.120.260">
    <property type="entry name" value="Galactose-binding domain-like"/>
    <property type="match status" value="1"/>
</dbReference>
<name>A0A060CKA3_9ACTN</name>
<evidence type="ECO:0000256" key="1">
    <source>
        <dbReference type="SAM" id="MobiDB-lite"/>
    </source>
</evidence>
<dbReference type="EMBL" id="KF128350">
    <property type="protein sequence ID" value="AIA95714.1"/>
    <property type="molecule type" value="Genomic_DNA"/>
</dbReference>
<feature type="region of interest" description="Disordered" evidence="1">
    <location>
        <begin position="1"/>
        <end position="26"/>
    </location>
</feature>
<accession>A0A060CKA3</accession>
<evidence type="ECO:0000259" key="2">
    <source>
        <dbReference type="PROSITE" id="PS50022"/>
    </source>
</evidence>
<feature type="domain" description="F5/8 type C" evidence="2">
    <location>
        <begin position="1"/>
        <end position="120"/>
    </location>
</feature>
<feature type="non-terminal residue" evidence="3">
    <location>
        <position position="120"/>
    </location>
</feature>
<sequence length="120" mass="13479">MSTAHTRPPKAFDDDPDTKWSAGENTSGWLQRQFDTPRVIVGYSVRSWNGVDPNASNANNTGTYDAPKAWSFEGSTDGSTWVVLDTEFGQTDWSLGETRFFSFDNETAYTYYRINVSSIN</sequence>
<proteinExistence type="predicted"/>
<organism evidence="3">
    <name type="scientific">uncultured Salinispora sp</name>
    <dbReference type="NCBI Taxonomy" id="306594"/>
    <lineage>
        <taxon>Bacteria</taxon>
        <taxon>Bacillati</taxon>
        <taxon>Actinomycetota</taxon>
        <taxon>Actinomycetes</taxon>
        <taxon>Micromonosporales</taxon>
        <taxon>Micromonosporaceae</taxon>
        <taxon>Salinispora</taxon>
        <taxon>environmental samples</taxon>
    </lineage>
</organism>
<dbReference type="PROSITE" id="PS50022">
    <property type="entry name" value="FA58C_3"/>
    <property type="match status" value="1"/>
</dbReference>
<dbReference type="AlphaFoldDB" id="A0A060CKA3"/>
<dbReference type="InterPro" id="IPR008979">
    <property type="entry name" value="Galactose-bd-like_sf"/>
</dbReference>
<evidence type="ECO:0000313" key="3">
    <source>
        <dbReference type="EMBL" id="AIA95714.1"/>
    </source>
</evidence>
<protein>
    <submittedName>
        <fullName evidence="3">CAZy families CBM32|GH92 protein</fullName>
    </submittedName>
</protein>
<dbReference type="InterPro" id="IPR000421">
    <property type="entry name" value="FA58C"/>
</dbReference>
<reference evidence="3" key="1">
    <citation type="journal article" date="2013" name="Environ. Microbiol.">
        <title>Seasonally variable intestinal metagenomes of the red palm weevil (Rhynchophorus ferrugineus).</title>
        <authorList>
            <person name="Jia S."/>
            <person name="Zhang X."/>
            <person name="Zhang G."/>
            <person name="Yin A."/>
            <person name="Zhang S."/>
            <person name="Li F."/>
            <person name="Wang L."/>
            <person name="Zhao D."/>
            <person name="Yun Q."/>
            <person name="Tala"/>
            <person name="Wang J."/>
            <person name="Sun G."/>
            <person name="Baabdullah M."/>
            <person name="Yu X."/>
            <person name="Hu S."/>
            <person name="Al-Mssallem I.S."/>
            <person name="Yu J."/>
        </authorList>
    </citation>
    <scope>NUCLEOTIDE SEQUENCE</scope>
</reference>
<dbReference type="SUPFAM" id="SSF49785">
    <property type="entry name" value="Galactose-binding domain-like"/>
    <property type="match status" value="1"/>
</dbReference>